<dbReference type="Proteomes" id="UP000256429">
    <property type="component" value="Unassembled WGS sequence"/>
</dbReference>
<dbReference type="EMBL" id="QTTQ01000011">
    <property type="protein sequence ID" value="REE80940.1"/>
    <property type="molecule type" value="Genomic_DNA"/>
</dbReference>
<dbReference type="OrthoDB" id="1680202at2"/>
<feature type="chain" id="PRO_5017628852" evidence="1">
    <location>
        <begin position="20"/>
        <end position="284"/>
    </location>
</feature>
<dbReference type="SUPFAM" id="SSF159501">
    <property type="entry name" value="EreA/ChaN-like"/>
    <property type="match status" value="1"/>
</dbReference>
<protein>
    <submittedName>
        <fullName evidence="3">Putative iron-regulated protein</fullName>
    </submittedName>
</protein>
<organism evidence="3 4">
    <name type="scientific">Lutibacter oceani</name>
    <dbReference type="NCBI Taxonomy" id="1853311"/>
    <lineage>
        <taxon>Bacteria</taxon>
        <taxon>Pseudomonadati</taxon>
        <taxon>Bacteroidota</taxon>
        <taxon>Flavobacteriia</taxon>
        <taxon>Flavobacteriales</taxon>
        <taxon>Flavobacteriaceae</taxon>
        <taxon>Lutibacter</taxon>
    </lineage>
</organism>
<dbReference type="CDD" id="cd14727">
    <property type="entry name" value="ChanN-like"/>
    <property type="match status" value="1"/>
</dbReference>
<gene>
    <name evidence="3" type="ORF">BX611_2600</name>
</gene>
<evidence type="ECO:0000259" key="2">
    <source>
        <dbReference type="Pfam" id="PF04187"/>
    </source>
</evidence>
<dbReference type="Pfam" id="PF04187">
    <property type="entry name" value="Cofac_haem_bdg"/>
    <property type="match status" value="1"/>
</dbReference>
<feature type="signal peptide" evidence="1">
    <location>
        <begin position="1"/>
        <end position="19"/>
    </location>
</feature>
<comment type="caution">
    <text evidence="3">The sequence shown here is derived from an EMBL/GenBank/DDBJ whole genome shotgun (WGS) entry which is preliminary data.</text>
</comment>
<evidence type="ECO:0000256" key="1">
    <source>
        <dbReference type="SAM" id="SignalP"/>
    </source>
</evidence>
<evidence type="ECO:0000313" key="3">
    <source>
        <dbReference type="EMBL" id="REE80940.1"/>
    </source>
</evidence>
<keyword evidence="4" id="KW-1185">Reference proteome</keyword>
<reference evidence="3 4" key="1">
    <citation type="submission" date="2018-08" db="EMBL/GenBank/DDBJ databases">
        <title>Genomic Encyclopedia of Type Strains, Phase III (KMG-III): the genomes of soil and plant-associated and newly described type strains.</title>
        <authorList>
            <person name="Whitman W."/>
        </authorList>
    </citation>
    <scope>NUCLEOTIDE SEQUENCE [LARGE SCALE GENOMIC DNA]</scope>
    <source>
        <strain evidence="3 4">325-5</strain>
    </source>
</reference>
<accession>A0A3D9RM23</accession>
<name>A0A3D9RM23_9FLAO</name>
<sequence length="284" mass="32597">MRKLIVFLLAITFSSSIYSQNKPAYKLYNSKGNKVSYKKMIREMSKTDVVLFGEHHNNPIVHWLQFETTKDLSKLRNLILGAEMFEADNQIQLNDYLAGKINQKAFDTVARLWNNYPTDYKPLVDFAKNENIQFIATNIPRRYASMVFKGGFEALEELSNEEKSWIAPLPIAYDETLPGYVKMKEMMGGHGGDNLPKAQAVKDATMGNFILTNSEQNKLFLHYNGSYHSDDYEGINWYLNKGNSSLKIITVSVVEQDNIKKFNKENKLKADFIIVIPSTMTKTY</sequence>
<dbReference type="Gene3D" id="3.40.50.11550">
    <property type="match status" value="1"/>
</dbReference>
<dbReference type="AlphaFoldDB" id="A0A3D9RM23"/>
<proteinExistence type="predicted"/>
<feature type="domain" description="Haem-binding uptake Tiki superfamily ChaN" evidence="2">
    <location>
        <begin position="40"/>
        <end position="239"/>
    </location>
</feature>
<dbReference type="InterPro" id="IPR007314">
    <property type="entry name" value="Cofac_haem-bd_dom"/>
</dbReference>
<keyword evidence="1" id="KW-0732">Signal</keyword>
<dbReference type="RefSeq" id="WP_115881876.1">
    <property type="nucleotide sequence ID" value="NZ_QTTQ01000011.1"/>
</dbReference>
<evidence type="ECO:0000313" key="4">
    <source>
        <dbReference type="Proteomes" id="UP000256429"/>
    </source>
</evidence>